<sequence length="190" mass="21915">MINQSYSFLINLWQSAMDGKKNIKLHHILSNLAGFTCVSIRCPKKYGETIKERQCMLAPRYESDLVYEQREGDPQKPLDDRYIRNAAVIPDLSQPHRARVVSTEEKTFSGDLMIHGFTVPDYQQTYHSVVDPLLSSSRGEHTAYSLELGHTIKEHLFEELAYPKLQVSEHPNGKVEWPKSILKSWEKIQT</sequence>
<reference evidence="1" key="2">
    <citation type="submission" date="2025-08" db="UniProtKB">
        <authorList>
            <consortium name="Ensembl"/>
        </authorList>
    </citation>
    <scope>IDENTIFICATION</scope>
</reference>
<reference evidence="1 2" key="1">
    <citation type="submission" date="2018-03" db="EMBL/GenBank/DDBJ databases">
        <title>Finding Nemo's genes: A chromosome-scale reference assembly of the genome of the orange clownfish Amphiprion percula.</title>
        <authorList>
            <person name="Lehmann R."/>
        </authorList>
    </citation>
    <scope>NUCLEOTIDE SEQUENCE</scope>
</reference>
<organism evidence="1 2">
    <name type="scientific">Amphiprion percula</name>
    <name type="common">Orange clownfish</name>
    <name type="synonym">Lutjanus percula</name>
    <dbReference type="NCBI Taxonomy" id="161767"/>
    <lineage>
        <taxon>Eukaryota</taxon>
        <taxon>Metazoa</taxon>
        <taxon>Chordata</taxon>
        <taxon>Craniata</taxon>
        <taxon>Vertebrata</taxon>
        <taxon>Euteleostomi</taxon>
        <taxon>Actinopterygii</taxon>
        <taxon>Neopterygii</taxon>
        <taxon>Teleostei</taxon>
        <taxon>Neoteleostei</taxon>
        <taxon>Acanthomorphata</taxon>
        <taxon>Ovalentaria</taxon>
        <taxon>Pomacentridae</taxon>
        <taxon>Amphiprion</taxon>
    </lineage>
</organism>
<dbReference type="OMA" id="IRCPKKY"/>
<name>A0A3P8TAR2_AMPPE</name>
<dbReference type="Pfam" id="PF15578">
    <property type="entry name" value="DUF4662"/>
    <property type="match status" value="1"/>
</dbReference>
<reference evidence="1" key="3">
    <citation type="submission" date="2025-09" db="UniProtKB">
        <authorList>
            <consortium name="Ensembl"/>
        </authorList>
    </citation>
    <scope>IDENTIFICATION</scope>
</reference>
<dbReference type="InterPro" id="IPR028970">
    <property type="entry name" value="DUF4662"/>
</dbReference>
<dbReference type="AlphaFoldDB" id="A0A3P8TAR2"/>
<evidence type="ECO:0000313" key="1">
    <source>
        <dbReference type="Ensembl" id="ENSAPEP00000021043.1"/>
    </source>
</evidence>
<evidence type="ECO:0000313" key="2">
    <source>
        <dbReference type="Proteomes" id="UP000265080"/>
    </source>
</evidence>
<accession>A0A3P8TAR2</accession>
<dbReference type="STRING" id="161767.ENSAPEP00000021043"/>
<dbReference type="GeneTree" id="ENSGT00940000180040"/>
<proteinExistence type="predicted"/>
<keyword evidence="2" id="KW-1185">Reference proteome</keyword>
<protein>
    <submittedName>
        <fullName evidence="1">Uncharacterized protein</fullName>
    </submittedName>
</protein>
<dbReference type="Proteomes" id="UP000265080">
    <property type="component" value="Chromosome 9"/>
</dbReference>
<dbReference type="Ensembl" id="ENSAPET00000021601.1">
    <property type="protein sequence ID" value="ENSAPEP00000021043.1"/>
    <property type="gene ID" value="ENSAPEG00000015032.1"/>
</dbReference>